<sequence length="164" mass="18383">MFRFVIFGDIHTVSPFSTFSSSPPSIFFFLSLYLFIVPFTSPLSQTTNEFDTAALCCLPVYWVPLPHRHNCPDATVNLSPSISIPALHHPTFTINRKEHLFHNAALPLFLKSVSHSLHLSYPPTTTPIPFYHLLLFSHRALLSSSLSSKYFVVGQVTSGKMSCL</sequence>
<accession>A0A812DYV5</accession>
<dbReference type="EMBL" id="CAHIKZ030004467">
    <property type="protein sequence ID" value="CAE1310955.1"/>
    <property type="molecule type" value="Genomic_DNA"/>
</dbReference>
<reference evidence="1" key="1">
    <citation type="submission" date="2021-01" db="EMBL/GenBank/DDBJ databases">
        <authorList>
            <person name="Li R."/>
            <person name="Bekaert M."/>
        </authorList>
    </citation>
    <scope>NUCLEOTIDE SEQUENCE</scope>
    <source>
        <strain evidence="1">Farmed</strain>
    </source>
</reference>
<evidence type="ECO:0000313" key="2">
    <source>
        <dbReference type="Proteomes" id="UP000597762"/>
    </source>
</evidence>
<protein>
    <submittedName>
        <fullName evidence="1">Uncharacterized protein</fullName>
    </submittedName>
</protein>
<gene>
    <name evidence="1" type="ORF">SPHA_62447</name>
</gene>
<keyword evidence="2" id="KW-1185">Reference proteome</keyword>
<proteinExistence type="predicted"/>
<evidence type="ECO:0000313" key="1">
    <source>
        <dbReference type="EMBL" id="CAE1310955.1"/>
    </source>
</evidence>
<organism evidence="1 2">
    <name type="scientific">Acanthosepion pharaonis</name>
    <name type="common">Pharaoh cuttlefish</name>
    <name type="synonym">Sepia pharaonis</name>
    <dbReference type="NCBI Taxonomy" id="158019"/>
    <lineage>
        <taxon>Eukaryota</taxon>
        <taxon>Metazoa</taxon>
        <taxon>Spiralia</taxon>
        <taxon>Lophotrochozoa</taxon>
        <taxon>Mollusca</taxon>
        <taxon>Cephalopoda</taxon>
        <taxon>Coleoidea</taxon>
        <taxon>Decapodiformes</taxon>
        <taxon>Sepiida</taxon>
        <taxon>Sepiina</taxon>
        <taxon>Sepiidae</taxon>
        <taxon>Acanthosepion</taxon>
    </lineage>
</organism>
<name>A0A812DYV5_ACAPH</name>
<dbReference type="AlphaFoldDB" id="A0A812DYV5"/>
<comment type="caution">
    <text evidence="1">The sequence shown here is derived from an EMBL/GenBank/DDBJ whole genome shotgun (WGS) entry which is preliminary data.</text>
</comment>
<dbReference type="Proteomes" id="UP000597762">
    <property type="component" value="Unassembled WGS sequence"/>
</dbReference>